<gene>
    <name evidence="1" type="ORF">LCI18_002441</name>
</gene>
<proteinExistence type="predicted"/>
<dbReference type="Proteomes" id="UP000830768">
    <property type="component" value="Chromosome 2"/>
</dbReference>
<organism evidence="1 2">
    <name type="scientific">Fusarium solani subsp. cucurbitae</name>
    <name type="common">Neocosmosporum cucurbitae</name>
    <dbReference type="NCBI Taxonomy" id="2747967"/>
    <lineage>
        <taxon>Eukaryota</taxon>
        <taxon>Fungi</taxon>
        <taxon>Dikarya</taxon>
        <taxon>Ascomycota</taxon>
        <taxon>Pezizomycotina</taxon>
        <taxon>Sordariomycetes</taxon>
        <taxon>Hypocreomycetidae</taxon>
        <taxon>Hypocreales</taxon>
        <taxon>Nectriaceae</taxon>
        <taxon>Fusarium</taxon>
        <taxon>Fusarium solani species complex</taxon>
    </lineage>
</organism>
<name>A0ACD3YSB8_FUSSC</name>
<protein>
    <submittedName>
        <fullName evidence="1">Uncharacterized protein</fullName>
    </submittedName>
</protein>
<sequence>MPPGLWPMLKALIDSDSKDEEPFRTLLTNWLTQQSGHPFVAPRYHRINYSSKATLGTGAWILATEEFRKWKDDSSPHHLLFMQGILGSGKSTLVSIIIGHLEKEYQKKQDIICVYLFLREGDSKAPSAVAIWTNLIIQLLQRQGPRGIAEDLRLEFDECEKDSSALHPSKYFNLFKAQAQTFRTVYLVIDGLDNCPNVREDSTQQLVLNTMKDLPSNVRSLLTSRTELPIHHLETSRILVVTSQRSDIEAYVKSRIENDAGLHRILIQNKNSDWFVKSVTDRASASGMFLLARLHLDTLSKQDTVAAIEKALFELPDNLKEAFEGAIKEITKKGGLRRERANHVLTWIVHAKADLTIEQIQDSFMFHKSKEDSRQHSRPQPHLLVPDCAGLVVEDRENGTLRLVHESVKRYLKGGDITYKDADLEIAKTCLSCLLAESSSHQSKKTLFKYASHHWASHFLESKRSDDELDARIHKFFRSGKKLARAFEAMKDTHFPKVEGMTGLHAAVFHNLRAQAERLIEDGIDINARCSDGQTALHWAVTLGRDEFVELLNQNSADTNIRDAAGNTPIHKYLTGLDMEGAKGLTPLSLAIRYGPTSVAKLLISSQKDVNDEVIMPGWTSLRELFYHGHDMRLLKKGADLNRPTADKWLPLIHAVKYGPAKTLQLLLDRSSNPADINLRDPESGMSPLCLAFQYDQRQIARLLIESGCDLNERNDDGWTPLIEAVQRNDADLVWLMLNKKAKPNRYDKEGWSALHYAIKAKNRDIVWLLVTKGARVKSHAEGAPAFLDLALSVNDLDIAWLLHEHRADINSRDGLGMTALHKACREGNLRHVRFLLQMGSKIDYQDKTMSTPLHYAVIQEQEEIVDLVASRTPGLGGLNDRDHLHNTALVLATILRKRKMVESLLRNGASCDVPDEEDGLTALHRAANLGFNDILRLLVAKTGNIDLADKKRYTALHHAVNSEAANAGTIEILCSTGADLRKRQKDEYWPWMLAYVLGRKDFAQQLAAYAVITSRMQRGG</sequence>
<reference evidence="1" key="1">
    <citation type="submission" date="2021-11" db="EMBL/GenBank/DDBJ databases">
        <title>Fusarium solani-melongenae Genome sequencing and assembly.</title>
        <authorList>
            <person name="Xie S."/>
            <person name="Huang L."/>
            <person name="Zhang X."/>
        </authorList>
    </citation>
    <scope>NUCLEOTIDE SEQUENCE</scope>
    <source>
        <strain evidence="1">CRI 24-3</strain>
    </source>
</reference>
<accession>A0ACD3YSB8</accession>
<dbReference type="EMBL" id="CP090031">
    <property type="protein sequence ID" value="UPK91506.1"/>
    <property type="molecule type" value="Genomic_DNA"/>
</dbReference>
<evidence type="ECO:0000313" key="1">
    <source>
        <dbReference type="EMBL" id="UPK91506.1"/>
    </source>
</evidence>
<keyword evidence="2" id="KW-1185">Reference proteome</keyword>
<evidence type="ECO:0000313" key="2">
    <source>
        <dbReference type="Proteomes" id="UP000830768"/>
    </source>
</evidence>